<dbReference type="GO" id="GO:0006644">
    <property type="term" value="P:phospholipid metabolic process"/>
    <property type="evidence" value="ECO:0007669"/>
    <property type="project" value="TreeGrafter"/>
</dbReference>
<dbReference type="PANTHER" id="PTHR46320:SF1">
    <property type="entry name" value="GLYCEROPHOSPHODIESTER PHOSPHODIESTERASE 1"/>
    <property type="match status" value="1"/>
</dbReference>
<dbReference type="GO" id="GO:0008889">
    <property type="term" value="F:glycerophosphodiester phosphodiesterase activity"/>
    <property type="evidence" value="ECO:0007669"/>
    <property type="project" value="TreeGrafter"/>
</dbReference>
<dbReference type="Pfam" id="PF03009">
    <property type="entry name" value="GDPD"/>
    <property type="match status" value="1"/>
</dbReference>
<dbReference type="SUPFAM" id="SSF51695">
    <property type="entry name" value="PLC-like phosphodiesterases"/>
    <property type="match status" value="1"/>
</dbReference>
<dbReference type="PANTHER" id="PTHR46320">
    <property type="entry name" value="GLYCEROPHOSPHODIESTER PHOSPHODIESTERASE 1"/>
    <property type="match status" value="1"/>
</dbReference>
<evidence type="ECO:0000313" key="2">
    <source>
        <dbReference type="EMBL" id="CAB4726463.1"/>
    </source>
</evidence>
<protein>
    <submittedName>
        <fullName evidence="2">Unannotated protein</fullName>
    </submittedName>
</protein>
<accession>A0A6J6RVB8</accession>
<evidence type="ECO:0000259" key="1">
    <source>
        <dbReference type="PROSITE" id="PS51704"/>
    </source>
</evidence>
<proteinExistence type="predicted"/>
<dbReference type="InterPro" id="IPR017946">
    <property type="entry name" value="PLC-like_Pdiesterase_TIM-brl"/>
</dbReference>
<dbReference type="Gene3D" id="3.20.20.190">
    <property type="entry name" value="Phosphatidylinositol (PI) phosphodiesterase"/>
    <property type="match status" value="1"/>
</dbReference>
<gene>
    <name evidence="2" type="ORF">UFOPK2761_00189</name>
</gene>
<dbReference type="PROSITE" id="PS51704">
    <property type="entry name" value="GP_PDE"/>
    <property type="match status" value="1"/>
</dbReference>
<sequence>MSRRRRERAPVLVSAHRCGAGTDRSRENSRAALDDAVAMGVEYVEFDVQRLGCGSLVLLHDDEVEIEGRRVPLGRLTLAELRRVHPDVLGYEEVLRALAGRAMAHVDLKFTSPPAAYEVASTTHEVAAARLAVELLGVDAVVVTTLEDDSVRAVRDWADAEGLDLLVGLSLGRSVRGLPVVRQVRTRWSELRPHLRLTGSRANLVVAKHTLARLGVAAYARRRGLPLLVWTVDTERSLRYWMRPGRAWLVTSNEPALALRVRDLGRAGPEVPRMSA</sequence>
<feature type="domain" description="GP-PDE" evidence="1">
    <location>
        <begin position="11"/>
        <end position="261"/>
    </location>
</feature>
<dbReference type="EMBL" id="CAEZYQ010000001">
    <property type="protein sequence ID" value="CAB4726463.1"/>
    <property type="molecule type" value="Genomic_DNA"/>
</dbReference>
<name>A0A6J6RVB8_9ZZZZ</name>
<dbReference type="GO" id="GO:0005886">
    <property type="term" value="C:plasma membrane"/>
    <property type="evidence" value="ECO:0007669"/>
    <property type="project" value="TreeGrafter"/>
</dbReference>
<dbReference type="InterPro" id="IPR030395">
    <property type="entry name" value="GP_PDE_dom"/>
</dbReference>
<dbReference type="GO" id="GO:0006580">
    <property type="term" value="P:ethanolamine metabolic process"/>
    <property type="evidence" value="ECO:0007669"/>
    <property type="project" value="TreeGrafter"/>
</dbReference>
<dbReference type="AlphaFoldDB" id="A0A6J6RVB8"/>
<dbReference type="CDD" id="cd08556">
    <property type="entry name" value="GDPD"/>
    <property type="match status" value="1"/>
</dbReference>
<organism evidence="2">
    <name type="scientific">freshwater metagenome</name>
    <dbReference type="NCBI Taxonomy" id="449393"/>
    <lineage>
        <taxon>unclassified sequences</taxon>
        <taxon>metagenomes</taxon>
        <taxon>ecological metagenomes</taxon>
    </lineage>
</organism>
<dbReference type="GO" id="GO:0070291">
    <property type="term" value="P:N-acylethanolamine metabolic process"/>
    <property type="evidence" value="ECO:0007669"/>
    <property type="project" value="TreeGrafter"/>
</dbReference>
<reference evidence="2" key="1">
    <citation type="submission" date="2020-05" db="EMBL/GenBank/DDBJ databases">
        <authorList>
            <person name="Chiriac C."/>
            <person name="Salcher M."/>
            <person name="Ghai R."/>
            <person name="Kavagutti S V."/>
        </authorList>
    </citation>
    <scope>NUCLEOTIDE SEQUENCE</scope>
</reference>